<organism evidence="4 5">
    <name type="scientific">Zingiber officinale</name>
    <name type="common">Ginger</name>
    <name type="synonym">Amomum zingiber</name>
    <dbReference type="NCBI Taxonomy" id="94328"/>
    <lineage>
        <taxon>Eukaryota</taxon>
        <taxon>Viridiplantae</taxon>
        <taxon>Streptophyta</taxon>
        <taxon>Embryophyta</taxon>
        <taxon>Tracheophyta</taxon>
        <taxon>Spermatophyta</taxon>
        <taxon>Magnoliopsida</taxon>
        <taxon>Liliopsida</taxon>
        <taxon>Zingiberales</taxon>
        <taxon>Zingiberaceae</taxon>
        <taxon>Zingiber</taxon>
    </lineage>
</organism>
<comment type="similarity">
    <text evidence="1">Belongs to the remorin family.</text>
</comment>
<feature type="region of interest" description="Disordered" evidence="2">
    <location>
        <begin position="68"/>
        <end position="92"/>
    </location>
</feature>
<gene>
    <name evidence="4" type="ORF">ZIOFF_061192</name>
</gene>
<dbReference type="AlphaFoldDB" id="A0A8J5K9J4"/>
<protein>
    <recommendedName>
        <fullName evidence="3">Remorin C-terminal domain-containing protein</fullName>
    </recommendedName>
</protein>
<feature type="region of interest" description="Disordered" evidence="2">
    <location>
        <begin position="378"/>
        <end position="400"/>
    </location>
</feature>
<dbReference type="Proteomes" id="UP000734854">
    <property type="component" value="Unassembled WGS sequence"/>
</dbReference>
<evidence type="ECO:0000259" key="3">
    <source>
        <dbReference type="Pfam" id="PF03763"/>
    </source>
</evidence>
<comment type="caution">
    <text evidence="4">The sequence shown here is derived from an EMBL/GenBank/DDBJ whole genome shotgun (WGS) entry which is preliminary data.</text>
</comment>
<dbReference type="PANTHER" id="PTHR31471:SF98">
    <property type="entry name" value="OS02G0116800 PROTEIN"/>
    <property type="match status" value="1"/>
</dbReference>
<feature type="compositionally biased region" description="Gly residues" evidence="2">
    <location>
        <begin position="79"/>
        <end position="89"/>
    </location>
</feature>
<feature type="region of interest" description="Disordered" evidence="2">
    <location>
        <begin position="199"/>
        <end position="244"/>
    </location>
</feature>
<reference evidence="4 5" key="1">
    <citation type="submission" date="2020-08" db="EMBL/GenBank/DDBJ databases">
        <title>Plant Genome Project.</title>
        <authorList>
            <person name="Zhang R.-G."/>
        </authorList>
    </citation>
    <scope>NUCLEOTIDE SEQUENCE [LARGE SCALE GENOMIC DNA]</scope>
    <source>
        <tissue evidence="4">Rhizome</tissue>
    </source>
</reference>
<dbReference type="EMBL" id="JACMSC010000017">
    <property type="protein sequence ID" value="KAG6477761.1"/>
    <property type="molecule type" value="Genomic_DNA"/>
</dbReference>
<feature type="compositionally biased region" description="Polar residues" evidence="2">
    <location>
        <begin position="201"/>
        <end position="210"/>
    </location>
</feature>
<proteinExistence type="inferred from homology"/>
<dbReference type="Pfam" id="PF03763">
    <property type="entry name" value="Remorin_C"/>
    <property type="match status" value="1"/>
</dbReference>
<evidence type="ECO:0000256" key="1">
    <source>
        <dbReference type="ARBA" id="ARBA00005711"/>
    </source>
</evidence>
<feature type="compositionally biased region" description="Basic and acidic residues" evidence="2">
    <location>
        <begin position="378"/>
        <end position="389"/>
    </location>
</feature>
<evidence type="ECO:0000313" key="4">
    <source>
        <dbReference type="EMBL" id="KAG6477761.1"/>
    </source>
</evidence>
<evidence type="ECO:0000256" key="2">
    <source>
        <dbReference type="SAM" id="MobiDB-lite"/>
    </source>
</evidence>
<evidence type="ECO:0000313" key="5">
    <source>
        <dbReference type="Proteomes" id="UP000734854"/>
    </source>
</evidence>
<dbReference type="PANTHER" id="PTHR31471">
    <property type="entry name" value="OS02G0116800 PROTEIN"/>
    <property type="match status" value="1"/>
</dbReference>
<feature type="region of interest" description="Disordered" evidence="2">
    <location>
        <begin position="1"/>
        <end position="34"/>
    </location>
</feature>
<keyword evidence="5" id="KW-1185">Reference proteome</keyword>
<dbReference type="InterPro" id="IPR005516">
    <property type="entry name" value="Remorin_C"/>
</dbReference>
<feature type="domain" description="Remorin C-terminal" evidence="3">
    <location>
        <begin position="308"/>
        <end position="412"/>
    </location>
</feature>
<accession>A0A8J5K9J4</accession>
<name>A0A8J5K9J4_ZINOF</name>
<sequence length="420" mass="46341">MEIGFRSRDQAMGVGRTRAQEEDSIESDSGSAGFEFQKAERMPHHRATAALVPLFSKPAPSKWDDAHKWIASPTSNRGGNKGGGGGGQAKKGDLVGYVNRHTAAKAALDVGEEVDTKRVDVSQAKKEMGAAKSMSWVGEHHPAPDSGDKPAAVLENPVVDSDVNFSWHDSSSTQSDTTFMTPVPTIRAVSMRDMGTEMTPIASQEPSRTGTPIRATSPLSSPPLSLPSMPQRSAPGSTQTDTIHHQELSIKELSEKEQHRKTRREIMVLGQQLGKTNIAAWASKEDEELYASTSANMVSKDHSARSVIEARAAAWEEAEKTKYLARFKQEEIKIMAWENHQKATIEAELRKIEVKVERMRASSHERLMSQLASVRHKAEDKRAAAEAKRNQQAAKTAQQADYIRRTGRIPSKLYCWGWCF</sequence>